<evidence type="ECO:0000256" key="3">
    <source>
        <dbReference type="ARBA" id="ARBA00023242"/>
    </source>
</evidence>
<dbReference type="GO" id="GO:0005634">
    <property type="term" value="C:nucleus"/>
    <property type="evidence" value="ECO:0007669"/>
    <property type="project" value="UniProtKB-SubCell"/>
</dbReference>
<dbReference type="OrthoDB" id="20854at2759"/>
<protein>
    <submittedName>
        <fullName evidence="5">Uncharacterized protein</fullName>
    </submittedName>
</protein>
<keyword evidence="6" id="KW-1185">Reference proteome</keyword>
<evidence type="ECO:0000256" key="1">
    <source>
        <dbReference type="ARBA" id="ARBA00004123"/>
    </source>
</evidence>
<comment type="subcellular location">
    <subcellularLocation>
        <location evidence="1">Nucleus</location>
    </subcellularLocation>
</comment>
<dbReference type="PANTHER" id="PTHR12972">
    <property type="entry name" value="DOWNSTREAM NEIGHBOR OF SON"/>
    <property type="match status" value="1"/>
</dbReference>
<organism evidence="5 6">
    <name type="scientific">Dictyostelium purpureum</name>
    <name type="common">Slime mold</name>
    <dbReference type="NCBI Taxonomy" id="5786"/>
    <lineage>
        <taxon>Eukaryota</taxon>
        <taxon>Amoebozoa</taxon>
        <taxon>Evosea</taxon>
        <taxon>Eumycetozoa</taxon>
        <taxon>Dictyostelia</taxon>
        <taxon>Dictyosteliales</taxon>
        <taxon>Dictyosteliaceae</taxon>
        <taxon>Dictyostelium</taxon>
    </lineage>
</organism>
<dbReference type="Proteomes" id="UP000001064">
    <property type="component" value="Unassembled WGS sequence"/>
</dbReference>
<comment type="similarity">
    <text evidence="4">Belongs to the DONSON family.</text>
</comment>
<evidence type="ECO:0000256" key="4">
    <source>
        <dbReference type="ARBA" id="ARBA00025806"/>
    </source>
</evidence>
<dbReference type="VEuPathDB" id="AmoebaDB:DICPUDRAFT_92846"/>
<evidence type="ECO:0000256" key="2">
    <source>
        <dbReference type="ARBA" id="ARBA00022473"/>
    </source>
</evidence>
<dbReference type="KEGG" id="dpp:DICPUDRAFT_92846"/>
<dbReference type="eggNOG" id="ENOG502RHM3">
    <property type="taxonomic scope" value="Eukaryota"/>
</dbReference>
<keyword evidence="2" id="KW-0217">Developmental protein</keyword>
<dbReference type="PANTHER" id="PTHR12972:SF0">
    <property type="entry name" value="PROTEIN DOWNSTREAM NEIGHBOR OF SON"/>
    <property type="match status" value="1"/>
</dbReference>
<evidence type="ECO:0000313" key="5">
    <source>
        <dbReference type="EMBL" id="EGC31142.1"/>
    </source>
</evidence>
<dbReference type="AlphaFoldDB" id="F0ZY43"/>
<dbReference type="STRING" id="5786.F0ZY43"/>
<dbReference type="GeneID" id="10507985"/>
<dbReference type="InterPro" id="IPR024861">
    <property type="entry name" value="Donson"/>
</dbReference>
<keyword evidence="3" id="KW-0539">Nucleus</keyword>
<reference evidence="6" key="1">
    <citation type="journal article" date="2011" name="Genome Biol.">
        <title>Comparative genomics of the social amoebae Dictyostelium discoideum and Dictyostelium purpureum.</title>
        <authorList>
            <consortium name="US DOE Joint Genome Institute (JGI-PGF)"/>
            <person name="Sucgang R."/>
            <person name="Kuo A."/>
            <person name="Tian X."/>
            <person name="Salerno W."/>
            <person name="Parikh A."/>
            <person name="Feasley C.L."/>
            <person name="Dalin E."/>
            <person name="Tu H."/>
            <person name="Huang E."/>
            <person name="Barry K."/>
            <person name="Lindquist E."/>
            <person name="Shapiro H."/>
            <person name="Bruce D."/>
            <person name="Schmutz J."/>
            <person name="Salamov A."/>
            <person name="Fey P."/>
            <person name="Gaudet P."/>
            <person name="Anjard C."/>
            <person name="Babu M.M."/>
            <person name="Basu S."/>
            <person name="Bushmanova Y."/>
            <person name="van der Wel H."/>
            <person name="Katoh-Kurasawa M."/>
            <person name="Dinh C."/>
            <person name="Coutinho P.M."/>
            <person name="Saito T."/>
            <person name="Elias M."/>
            <person name="Schaap P."/>
            <person name="Kay R.R."/>
            <person name="Henrissat B."/>
            <person name="Eichinger L."/>
            <person name="Rivero F."/>
            <person name="Putnam N.H."/>
            <person name="West C.M."/>
            <person name="Loomis W.F."/>
            <person name="Chisholm R.L."/>
            <person name="Shaulsky G."/>
            <person name="Strassmann J.E."/>
            <person name="Queller D.C."/>
            <person name="Kuspa A."/>
            <person name="Grigoriev I.V."/>
        </authorList>
    </citation>
    <scope>NUCLEOTIDE SEQUENCE [LARGE SCALE GENOMIC DNA]</scope>
    <source>
        <strain evidence="6">QSDP1</strain>
    </source>
</reference>
<proteinExistence type="inferred from homology"/>
<dbReference type="EMBL" id="GL871274">
    <property type="protein sequence ID" value="EGC31142.1"/>
    <property type="molecule type" value="Genomic_DNA"/>
</dbReference>
<accession>F0ZY43</accession>
<gene>
    <name evidence="5" type="ORF">DICPUDRAFT_92846</name>
</gene>
<name>F0ZY43_DICPU</name>
<dbReference type="RefSeq" id="XP_003292330.1">
    <property type="nucleotide sequence ID" value="XM_003292282.1"/>
</dbReference>
<dbReference type="InParanoid" id="F0ZY43"/>
<sequence>MLSQFSTPTHSNQLSYSQPSVKSQIMFTPKKSSSLNNIFSTLEAEQQQQQQDEYENNNEEIFMLLCKDVPQLLSKQQFIGSTLQINKLTACDQFTKTFESSKTQLETAFKIDIEGPILPDTSIDLLKLFSYRYNEFQCNQMSHPVTYGFNFNNFKDNTNDSNSNNNNSIIEKSSKILDRNIISKINFNNNIYKITPKG</sequence>
<evidence type="ECO:0000313" key="6">
    <source>
        <dbReference type="Proteomes" id="UP000001064"/>
    </source>
</evidence>